<keyword evidence="3" id="KW-1185">Reference proteome</keyword>
<organism evidence="2 3">
    <name type="scientific">Mycena pura</name>
    <dbReference type="NCBI Taxonomy" id="153505"/>
    <lineage>
        <taxon>Eukaryota</taxon>
        <taxon>Fungi</taxon>
        <taxon>Dikarya</taxon>
        <taxon>Basidiomycota</taxon>
        <taxon>Agaricomycotina</taxon>
        <taxon>Agaricomycetes</taxon>
        <taxon>Agaricomycetidae</taxon>
        <taxon>Agaricales</taxon>
        <taxon>Marasmiineae</taxon>
        <taxon>Mycenaceae</taxon>
        <taxon>Mycena</taxon>
    </lineage>
</organism>
<dbReference type="Proteomes" id="UP001219525">
    <property type="component" value="Unassembled WGS sequence"/>
</dbReference>
<feature type="coiled-coil region" evidence="1">
    <location>
        <begin position="244"/>
        <end position="271"/>
    </location>
</feature>
<evidence type="ECO:0000256" key="1">
    <source>
        <dbReference type="SAM" id="Coils"/>
    </source>
</evidence>
<comment type="caution">
    <text evidence="2">The sequence shown here is derived from an EMBL/GenBank/DDBJ whole genome shotgun (WGS) entry which is preliminary data.</text>
</comment>
<dbReference type="AlphaFoldDB" id="A0AAD6UXS8"/>
<sequence>MHIGSKAYSRLKQLYPVHDHKLGDKWETVRPKIRDVLDEHQVRFSSIDLVRFRTVPDQQTPAVIRPVVIWIGVLTGSLAGEDAFNSANAILALLEEEEITGVDVEFRESVFRRSAGAELYGPASDVNAIRHVIDPLTTTLGLPIAAARTPHVQGTMGFYFKDGEDLYGVTARHVLFPEDQPNCEYTNYSSEPRKEVLLMGTEAWANYLKSVQIQIGIFGINAKKYWQWIERLEGTVDPAAKKDLGKFRKLLEEATNAMDKLQKLYEQTKKDFGKPSQRVIGHVVWSPAITVGTAPRDFTKDICVVKLDKAKFLPNFRGNVIDLGTEIEPGDFIRKLHPRTDAEPGFEYPAERLLELRDILTEGSMLHPNTKNHDGEHCLYVIKRSLTTLTTIGHATGSYSCVREYLPNQTPRDSIEWAILPYGHRSGPFSEKGDSGSIIASGTGEFGGLLTGGSGRTELPDITYATPMFWLWPIIKTRFPNAKLDPVLN</sequence>
<name>A0AAD6UXS8_9AGAR</name>
<evidence type="ECO:0000313" key="2">
    <source>
        <dbReference type="EMBL" id="KAJ7194679.1"/>
    </source>
</evidence>
<dbReference type="EMBL" id="JARJCW010000096">
    <property type="protein sequence ID" value="KAJ7194679.1"/>
    <property type="molecule type" value="Genomic_DNA"/>
</dbReference>
<reference evidence="2" key="1">
    <citation type="submission" date="2023-03" db="EMBL/GenBank/DDBJ databases">
        <title>Massive genome expansion in bonnet fungi (Mycena s.s.) driven by repeated elements and novel gene families across ecological guilds.</title>
        <authorList>
            <consortium name="Lawrence Berkeley National Laboratory"/>
            <person name="Harder C.B."/>
            <person name="Miyauchi S."/>
            <person name="Viragh M."/>
            <person name="Kuo A."/>
            <person name="Thoen E."/>
            <person name="Andreopoulos B."/>
            <person name="Lu D."/>
            <person name="Skrede I."/>
            <person name="Drula E."/>
            <person name="Henrissat B."/>
            <person name="Morin E."/>
            <person name="Kohler A."/>
            <person name="Barry K."/>
            <person name="LaButti K."/>
            <person name="Morin E."/>
            <person name="Salamov A."/>
            <person name="Lipzen A."/>
            <person name="Mereny Z."/>
            <person name="Hegedus B."/>
            <person name="Baldrian P."/>
            <person name="Stursova M."/>
            <person name="Weitz H."/>
            <person name="Taylor A."/>
            <person name="Grigoriev I.V."/>
            <person name="Nagy L.G."/>
            <person name="Martin F."/>
            <person name="Kauserud H."/>
        </authorList>
    </citation>
    <scope>NUCLEOTIDE SEQUENCE</scope>
    <source>
        <strain evidence="2">9144</strain>
    </source>
</reference>
<protein>
    <submittedName>
        <fullName evidence="2">Uncharacterized protein</fullName>
    </submittedName>
</protein>
<accession>A0AAD6UXS8</accession>
<proteinExistence type="predicted"/>
<gene>
    <name evidence="2" type="ORF">GGX14DRAFT_678224</name>
</gene>
<evidence type="ECO:0000313" key="3">
    <source>
        <dbReference type="Proteomes" id="UP001219525"/>
    </source>
</evidence>
<keyword evidence="1" id="KW-0175">Coiled coil</keyword>